<dbReference type="InterPro" id="IPR028022">
    <property type="entry name" value="DUF4600"/>
</dbReference>
<comment type="caution">
    <text evidence="2">The sequence shown here is derived from an EMBL/GenBank/DDBJ whole genome shotgun (WGS) entry which is preliminary data.</text>
</comment>
<feature type="compositionally biased region" description="Basic residues" evidence="1">
    <location>
        <begin position="414"/>
        <end position="426"/>
    </location>
</feature>
<sequence>MSSEEEQRSASRSEGEGVAEGEGVNVTLLNHKDHQTGPTTTTKKDTDKPPFINRRSKLVNGIIGERKIGNKTKHVDKKQTEGNNNNTNTNTNNNNKKTRQKQQQQQQQQQQGVKTRTKRNVRRQFRERQGSDSGLGEGVTSPGSESEPARSGSEKSGGKGSGGRGSGGEAASAAALAAKKKEMARLQKELEQEMRYRDTIQWSVAVLEQSVDELKQQLEAVTEGQQEEGGEFKLRFEAQEQLNAKLEEQTEWYLEEVDKTKEKIKRGQEYTFDQDLDQYNEFELLKMVKCLERERNNLYSDLRGKSWVLDNQSKEYYHLKELIRAYTGDLTMINRSLEQLWRQRGIGQDTHYTGGSTPVTSPGGVRWSGQSGIRPSQRILDPRKGPIRKTAGVRSLPRLDQDSIDHYSSTTLFRKARSRSRGRSSVRTKSLDTRKKPPKEQGEVAPLSLVFRAKNNIPVYCIFLQVAPLSPVLRAKSEEGQSVRSSSGVFDESYEASNEASTTASVELGSDRQ</sequence>
<feature type="compositionally biased region" description="Low complexity" evidence="1">
    <location>
        <begin position="81"/>
        <end position="114"/>
    </location>
</feature>
<feature type="compositionally biased region" description="Basic and acidic residues" evidence="1">
    <location>
        <begin position="429"/>
        <end position="442"/>
    </location>
</feature>
<feature type="compositionally biased region" description="Gly residues" evidence="1">
    <location>
        <begin position="158"/>
        <end position="168"/>
    </location>
</feature>
<name>A0AAE1ESN5_PETCI</name>
<organism evidence="2 3">
    <name type="scientific">Petrolisthes cinctipes</name>
    <name type="common">Flat porcelain crab</name>
    <dbReference type="NCBI Taxonomy" id="88211"/>
    <lineage>
        <taxon>Eukaryota</taxon>
        <taxon>Metazoa</taxon>
        <taxon>Ecdysozoa</taxon>
        <taxon>Arthropoda</taxon>
        <taxon>Crustacea</taxon>
        <taxon>Multicrustacea</taxon>
        <taxon>Malacostraca</taxon>
        <taxon>Eumalacostraca</taxon>
        <taxon>Eucarida</taxon>
        <taxon>Decapoda</taxon>
        <taxon>Pleocyemata</taxon>
        <taxon>Anomura</taxon>
        <taxon>Galatheoidea</taxon>
        <taxon>Porcellanidae</taxon>
        <taxon>Petrolisthes</taxon>
    </lineage>
</organism>
<evidence type="ECO:0000313" key="3">
    <source>
        <dbReference type="Proteomes" id="UP001286313"/>
    </source>
</evidence>
<feature type="region of interest" description="Disordered" evidence="1">
    <location>
        <begin position="410"/>
        <end position="442"/>
    </location>
</feature>
<feature type="region of interest" description="Disordered" evidence="1">
    <location>
        <begin position="477"/>
        <end position="513"/>
    </location>
</feature>
<proteinExistence type="predicted"/>
<dbReference type="EMBL" id="JAWQEG010004639">
    <property type="protein sequence ID" value="KAK3860743.1"/>
    <property type="molecule type" value="Genomic_DNA"/>
</dbReference>
<feature type="region of interest" description="Disordered" evidence="1">
    <location>
        <begin position="349"/>
        <end position="395"/>
    </location>
</feature>
<dbReference type="AlphaFoldDB" id="A0AAE1ESN5"/>
<accession>A0AAE1ESN5</accession>
<dbReference type="Pfam" id="PF15372">
    <property type="entry name" value="DUF4600"/>
    <property type="match status" value="1"/>
</dbReference>
<keyword evidence="3" id="KW-1185">Reference proteome</keyword>
<reference evidence="2" key="1">
    <citation type="submission" date="2023-10" db="EMBL/GenBank/DDBJ databases">
        <title>Genome assemblies of two species of porcelain crab, Petrolisthes cinctipes and Petrolisthes manimaculis (Anomura: Porcellanidae).</title>
        <authorList>
            <person name="Angst P."/>
        </authorList>
    </citation>
    <scope>NUCLEOTIDE SEQUENCE</scope>
    <source>
        <strain evidence="2">PB745_01</strain>
        <tissue evidence="2">Gill</tissue>
    </source>
</reference>
<feature type="compositionally biased region" description="Basic and acidic residues" evidence="1">
    <location>
        <begin position="1"/>
        <end position="15"/>
    </location>
</feature>
<dbReference type="Proteomes" id="UP001286313">
    <property type="component" value="Unassembled WGS sequence"/>
</dbReference>
<feature type="compositionally biased region" description="Polar residues" evidence="1">
    <location>
        <begin position="495"/>
        <end position="505"/>
    </location>
</feature>
<dbReference type="PANTHER" id="PTHR28671">
    <property type="entry name" value="COILED-COIL DOMAIN-CONTAINING PROTEIN 169"/>
    <property type="match status" value="1"/>
</dbReference>
<evidence type="ECO:0000256" key="1">
    <source>
        <dbReference type="SAM" id="MobiDB-lite"/>
    </source>
</evidence>
<dbReference type="PANTHER" id="PTHR28671:SF3">
    <property type="entry name" value="COILED-COIL DOMAIN-CONTAINING PROTEIN 169"/>
    <property type="match status" value="1"/>
</dbReference>
<feature type="region of interest" description="Disordered" evidence="1">
    <location>
        <begin position="1"/>
        <end position="180"/>
    </location>
</feature>
<gene>
    <name evidence="2" type="ORF">Pcinc_033213</name>
</gene>
<evidence type="ECO:0000313" key="2">
    <source>
        <dbReference type="EMBL" id="KAK3860743.1"/>
    </source>
</evidence>
<protein>
    <submittedName>
        <fullName evidence="2">Uncharacterized protein</fullName>
    </submittedName>
</protein>
<feature type="compositionally biased region" description="Low complexity" evidence="1">
    <location>
        <begin position="353"/>
        <end position="365"/>
    </location>
</feature>